<dbReference type="SUPFAM" id="SSF56529">
    <property type="entry name" value="FAH"/>
    <property type="match status" value="1"/>
</dbReference>
<dbReference type="PANTHER" id="PTHR30143:SF0">
    <property type="entry name" value="2-KETO-4-PENTENOATE HYDRATASE"/>
    <property type="match status" value="1"/>
</dbReference>
<dbReference type="GO" id="GO:0008684">
    <property type="term" value="F:2-oxopent-4-enoate hydratase activity"/>
    <property type="evidence" value="ECO:0007669"/>
    <property type="project" value="TreeGrafter"/>
</dbReference>
<reference evidence="3 5" key="1">
    <citation type="journal article" date="2010" name="J. Bacteriol.">
        <title>Complete genome sequence of Halalkalicoccus jeotgali B3(T), an extremely halophilic archaeon.</title>
        <authorList>
            <person name="Roh S.W."/>
            <person name="Nam Y.D."/>
            <person name="Nam S.H."/>
            <person name="Choi S.H."/>
            <person name="Park H.S."/>
            <person name="Bae J.W."/>
        </authorList>
    </citation>
    <scope>NUCLEOTIDE SEQUENCE [LARGE SCALE GENOMIC DNA]</scope>
    <source>
        <strain evidence="3">B3</strain>
        <strain evidence="5">DSM 18796 / CECT 7217 / JCM 14584 / KCTC 4019 / B3</strain>
        <plasmid evidence="5">1</plasmid>
    </source>
</reference>
<evidence type="ECO:0000313" key="6">
    <source>
        <dbReference type="Proteomes" id="UP000011645"/>
    </source>
</evidence>
<gene>
    <name evidence="3" type="ordered locus">HacjB3_16661</name>
    <name evidence="4" type="ORF">C497_06079</name>
</gene>
<dbReference type="EMBL" id="AOHV01000016">
    <property type="protein sequence ID" value="ELY39056.1"/>
    <property type="molecule type" value="Genomic_DNA"/>
</dbReference>
<evidence type="ECO:0000313" key="4">
    <source>
        <dbReference type="EMBL" id="ELY39056.1"/>
    </source>
</evidence>
<dbReference type="PATRIC" id="fig|795797.18.peg.3279"/>
<keyword evidence="3" id="KW-0614">Plasmid</keyword>
<accession>D8JBM9</accession>
<protein>
    <submittedName>
        <fullName evidence="3">2-oxopent-4-enoate hydratase</fullName>
    </submittedName>
</protein>
<evidence type="ECO:0000313" key="5">
    <source>
        <dbReference type="Proteomes" id="UP000000390"/>
    </source>
</evidence>
<organism evidence="3 5">
    <name type="scientific">Halalkalicoccus jeotgali (strain DSM 18796 / CECT 7217 / JCM 14584 / KCTC 4019 / B3)</name>
    <dbReference type="NCBI Taxonomy" id="795797"/>
    <lineage>
        <taxon>Archaea</taxon>
        <taxon>Methanobacteriati</taxon>
        <taxon>Methanobacteriota</taxon>
        <taxon>Stenosarchaea group</taxon>
        <taxon>Halobacteria</taxon>
        <taxon>Halobacteriales</taxon>
        <taxon>Halococcaceae</taxon>
        <taxon>Halalkalicoccus</taxon>
    </lineage>
</organism>
<evidence type="ECO:0000313" key="3">
    <source>
        <dbReference type="EMBL" id="ADJ16682.1"/>
    </source>
</evidence>
<dbReference type="Gene3D" id="3.90.850.10">
    <property type="entry name" value="Fumarylacetoacetase-like, C-terminal domain"/>
    <property type="match status" value="1"/>
</dbReference>
<dbReference type="Proteomes" id="UP000011645">
    <property type="component" value="Unassembled WGS sequence"/>
</dbReference>
<dbReference type="PANTHER" id="PTHR30143">
    <property type="entry name" value="ACID HYDRATASE"/>
    <property type="match status" value="1"/>
</dbReference>
<sequence>MLSDPDALGTQLYRAYRNAKPIDSTTLSSNVTVEEGYAAQDAFLDHRISEEGEPVGYKIGFTNEAVQVDLGVDTPAFGRLLADTVRDDRRFETELRIEPRIEPEIAFLLEEDLSPPVSRLDVLSATDLLVPAIEIVDSRIQNWNLTGPTAIADNALAARLLLGDQIAATDVDLVREGVEVLIDGVRRATGTGAAVLGHPADAVAWLAETLPDHDETLKAGDIVTTGSITEPIPIEAGQTAVVRFSSLGSVVAHAE</sequence>
<dbReference type="InterPro" id="IPR011234">
    <property type="entry name" value="Fumarylacetoacetase-like_C"/>
</dbReference>
<dbReference type="Pfam" id="PF01557">
    <property type="entry name" value="FAA_hydrolase"/>
    <property type="match status" value="1"/>
</dbReference>
<dbReference type="GO" id="GO:0005737">
    <property type="term" value="C:cytoplasm"/>
    <property type="evidence" value="ECO:0007669"/>
    <property type="project" value="TreeGrafter"/>
</dbReference>
<feature type="domain" description="Fumarylacetoacetase-like C-terminal" evidence="2">
    <location>
        <begin position="99"/>
        <end position="251"/>
    </location>
</feature>
<dbReference type="GeneID" id="9421128"/>
<name>D8JBM9_HALJB</name>
<keyword evidence="6" id="KW-1185">Reference proteome</keyword>
<dbReference type="EMBL" id="CP002063">
    <property type="protein sequence ID" value="ADJ16682.1"/>
    <property type="molecule type" value="Genomic_DNA"/>
</dbReference>
<dbReference type="OrthoDB" id="257434at2157"/>
<dbReference type="KEGG" id="hje:HacjB3_16661"/>
<dbReference type="eggNOG" id="arCOG06004">
    <property type="taxonomic scope" value="Archaea"/>
</dbReference>
<reference evidence="4 6" key="2">
    <citation type="journal article" date="2014" name="PLoS Genet.">
        <title>Phylogenetically driven sequencing of extremely halophilic archaea reveals strategies for static and dynamic osmo-response.</title>
        <authorList>
            <person name="Becker E.A."/>
            <person name="Seitzer P.M."/>
            <person name="Tritt A."/>
            <person name="Larsen D."/>
            <person name="Krusor M."/>
            <person name="Yao A.I."/>
            <person name="Wu D."/>
            <person name="Madern D."/>
            <person name="Eisen J.A."/>
            <person name="Darling A.E."/>
            <person name="Facciotti M.T."/>
        </authorList>
    </citation>
    <scope>NUCLEOTIDE SEQUENCE [LARGE SCALE GENOMIC DNA]</scope>
    <source>
        <strain evidence="4">B3</strain>
        <strain evidence="6">DSM 18796 / CECT 7217 / JCM 14584 / KCTC 4019 / B3</strain>
    </source>
</reference>
<dbReference type="HOGENOM" id="CLU_060136_4_0_2"/>
<evidence type="ECO:0000256" key="1">
    <source>
        <dbReference type="ARBA" id="ARBA00023239"/>
    </source>
</evidence>
<proteinExistence type="predicted"/>
<evidence type="ECO:0000259" key="2">
    <source>
        <dbReference type="Pfam" id="PF01557"/>
    </source>
</evidence>
<keyword evidence="1" id="KW-0456">Lyase</keyword>
<dbReference type="Proteomes" id="UP000000390">
    <property type="component" value="Plasmid 1"/>
</dbReference>
<dbReference type="RefSeq" id="WP_008415255.1">
    <property type="nucleotide sequence ID" value="NC_014298.1"/>
</dbReference>
<dbReference type="AlphaFoldDB" id="D8JBM9"/>
<geneLocation type="plasmid" evidence="3 5">
    <name>1</name>
</geneLocation>
<dbReference type="InterPro" id="IPR036663">
    <property type="entry name" value="Fumarylacetoacetase_C_sf"/>
</dbReference>
<dbReference type="InterPro" id="IPR050772">
    <property type="entry name" value="Hydratase-Decarb/MhpD_sf"/>
</dbReference>